<dbReference type="EMBL" id="JBHSMA010000001">
    <property type="protein sequence ID" value="MFC5408873.1"/>
    <property type="molecule type" value="Genomic_DNA"/>
</dbReference>
<proteinExistence type="predicted"/>
<reference evidence="3" key="1">
    <citation type="journal article" date="2019" name="Int. J. Syst. Evol. Microbiol.">
        <title>The Global Catalogue of Microorganisms (GCM) 10K type strain sequencing project: providing services to taxonomists for standard genome sequencing and annotation.</title>
        <authorList>
            <consortium name="The Broad Institute Genomics Platform"/>
            <consortium name="The Broad Institute Genome Sequencing Center for Infectious Disease"/>
            <person name="Wu L."/>
            <person name="Ma J."/>
        </authorList>
    </citation>
    <scope>NUCLEOTIDE SEQUENCE [LARGE SCALE GENOMIC DNA]</scope>
    <source>
        <strain evidence="3">CCUG 55250</strain>
    </source>
</reference>
<evidence type="ECO:0000313" key="3">
    <source>
        <dbReference type="Proteomes" id="UP001596106"/>
    </source>
</evidence>
<keyword evidence="3" id="KW-1185">Reference proteome</keyword>
<feature type="signal peptide" evidence="1">
    <location>
        <begin position="1"/>
        <end position="21"/>
    </location>
</feature>
<organism evidence="2 3">
    <name type="scientific">Larkinella bovis</name>
    <dbReference type="NCBI Taxonomy" id="683041"/>
    <lineage>
        <taxon>Bacteria</taxon>
        <taxon>Pseudomonadati</taxon>
        <taxon>Bacteroidota</taxon>
        <taxon>Cytophagia</taxon>
        <taxon>Cytophagales</taxon>
        <taxon>Spirosomataceae</taxon>
        <taxon>Larkinella</taxon>
    </lineage>
</organism>
<gene>
    <name evidence="2" type="ORF">ACFPMF_06120</name>
</gene>
<feature type="chain" id="PRO_5045771029" evidence="1">
    <location>
        <begin position="22"/>
        <end position="374"/>
    </location>
</feature>
<evidence type="ECO:0000256" key="1">
    <source>
        <dbReference type="SAM" id="SignalP"/>
    </source>
</evidence>
<accession>A0ABW0I8K2</accession>
<keyword evidence="1" id="KW-0732">Signal</keyword>
<sequence length="374" mass="43212">MKLIYALLTITLFSTSTAVRAQKVDLDRFYFDAGYLILPKEYTPANQRTFGVRVISSPSVASAYPDAAVYEKIGLSGFERVENNPAVGIQIEFGNVRFEKSDTKIRTEEKKDKDGKVTSKTDYYSITVRYSFSGNYKILGTRTDEKSLSRKEKEKARNLQSNRFLQGASQADPTKSVTTSGYFPTELSYTTIEYKNLADARRYIDQNQQTIRTDLITKYVNDALVRVNEDANRWYGYVPTQTREFLWILDSKSHPEYPIQQEAIKAVKELSKRMVATQPIDQLARDLQPVLDYFQELKNKYPGSDKRNQKMRYSAFYNLMVLNYFLDRPDQALVEADGLIKNGYDTKDGERYAGWSEELKKMLDKHQMTSRHVQ</sequence>
<evidence type="ECO:0000313" key="2">
    <source>
        <dbReference type="EMBL" id="MFC5408873.1"/>
    </source>
</evidence>
<dbReference type="RefSeq" id="WP_379842172.1">
    <property type="nucleotide sequence ID" value="NZ_JBHSMA010000001.1"/>
</dbReference>
<comment type="caution">
    <text evidence="2">The sequence shown here is derived from an EMBL/GenBank/DDBJ whole genome shotgun (WGS) entry which is preliminary data.</text>
</comment>
<name>A0ABW0I8K2_9BACT</name>
<dbReference type="Proteomes" id="UP001596106">
    <property type="component" value="Unassembled WGS sequence"/>
</dbReference>
<protein>
    <submittedName>
        <fullName evidence="2">Uncharacterized protein</fullName>
    </submittedName>
</protein>